<reference evidence="2 3" key="1">
    <citation type="submission" date="2019-04" db="EMBL/GenBank/DDBJ databases">
        <authorList>
            <person name="Hwang J.C."/>
        </authorList>
    </citation>
    <scope>NUCLEOTIDE SEQUENCE [LARGE SCALE GENOMIC DNA]</scope>
    <source>
        <strain evidence="2 3">IMCC35001</strain>
    </source>
</reference>
<sequence>MQRQSGFTLIELVVVIIVLGILAVTAAPKFINLQNDARKATLDGMKASVQGANSLIYAKAAIAGEEGKPIGTVKINGTDVNLVYGYPKATKADLEAVLDIDTDKEWAIDVTKKPEGVDAIIRPFDFDPGTTGDKECYVTYKEAASGGTPTVEVKGDDC</sequence>
<dbReference type="SUPFAM" id="SSF54523">
    <property type="entry name" value="Pili subunits"/>
    <property type="match status" value="1"/>
</dbReference>
<feature type="transmembrane region" description="Helical" evidence="1">
    <location>
        <begin position="12"/>
        <end position="31"/>
    </location>
</feature>
<dbReference type="Gene3D" id="3.30.700.10">
    <property type="entry name" value="Glycoprotein, Type 4 Pilin"/>
    <property type="match status" value="1"/>
</dbReference>
<name>A0A4U1BJ62_9GAMM</name>
<keyword evidence="1" id="KW-1133">Transmembrane helix</keyword>
<dbReference type="NCBIfam" id="TIGR02532">
    <property type="entry name" value="IV_pilin_GFxxxE"/>
    <property type="match status" value="1"/>
</dbReference>
<keyword evidence="1" id="KW-0472">Membrane</keyword>
<dbReference type="AlphaFoldDB" id="A0A4U1BJ62"/>
<evidence type="ECO:0000313" key="3">
    <source>
        <dbReference type="Proteomes" id="UP000305674"/>
    </source>
</evidence>
<dbReference type="Proteomes" id="UP000305674">
    <property type="component" value="Unassembled WGS sequence"/>
</dbReference>
<evidence type="ECO:0000313" key="2">
    <source>
        <dbReference type="EMBL" id="TKB51212.1"/>
    </source>
</evidence>
<evidence type="ECO:0000256" key="1">
    <source>
        <dbReference type="SAM" id="Phobius"/>
    </source>
</evidence>
<accession>A0A4U1BJ62</accession>
<comment type="caution">
    <text evidence="2">The sequence shown here is derived from an EMBL/GenBank/DDBJ whole genome shotgun (WGS) entry which is preliminary data.</text>
</comment>
<dbReference type="RefSeq" id="WP_136850555.1">
    <property type="nucleotide sequence ID" value="NZ_SWCI01000001.1"/>
</dbReference>
<dbReference type="InterPro" id="IPR012902">
    <property type="entry name" value="N_methyl_site"/>
</dbReference>
<organism evidence="2 3">
    <name type="scientific">Ferrimonas sediminicola</name>
    <dbReference type="NCBI Taxonomy" id="2569538"/>
    <lineage>
        <taxon>Bacteria</taxon>
        <taxon>Pseudomonadati</taxon>
        <taxon>Pseudomonadota</taxon>
        <taxon>Gammaproteobacteria</taxon>
        <taxon>Alteromonadales</taxon>
        <taxon>Ferrimonadaceae</taxon>
        <taxon>Ferrimonas</taxon>
    </lineage>
</organism>
<keyword evidence="3" id="KW-1185">Reference proteome</keyword>
<keyword evidence="1" id="KW-0812">Transmembrane</keyword>
<gene>
    <name evidence="2" type="ORF">FCL40_01250</name>
</gene>
<dbReference type="PROSITE" id="PS00409">
    <property type="entry name" value="PROKAR_NTER_METHYL"/>
    <property type="match status" value="1"/>
</dbReference>
<dbReference type="OrthoDB" id="5902365at2"/>
<dbReference type="EMBL" id="SWCI01000001">
    <property type="protein sequence ID" value="TKB51212.1"/>
    <property type="molecule type" value="Genomic_DNA"/>
</dbReference>
<dbReference type="Pfam" id="PF07963">
    <property type="entry name" value="N_methyl"/>
    <property type="match status" value="1"/>
</dbReference>
<proteinExistence type="predicted"/>
<protein>
    <submittedName>
        <fullName evidence="2">Type II secretion system protein</fullName>
    </submittedName>
</protein>
<dbReference type="InterPro" id="IPR045584">
    <property type="entry name" value="Pilin-like"/>
</dbReference>